<keyword evidence="1" id="KW-0472">Membrane</keyword>
<gene>
    <name evidence="3" type="ORF">FGU71_07975</name>
</gene>
<dbReference type="OrthoDB" id="9781059at2"/>
<proteinExistence type="predicted"/>
<dbReference type="AlphaFoldDB" id="A0A547PCC4"/>
<keyword evidence="4" id="KW-1185">Reference proteome</keyword>
<dbReference type="InterPro" id="IPR007492">
    <property type="entry name" value="LytTR_DNA-bd_dom"/>
</dbReference>
<dbReference type="PANTHER" id="PTHR37299">
    <property type="entry name" value="TRANSCRIPTIONAL REGULATOR-RELATED"/>
    <property type="match status" value="1"/>
</dbReference>
<evidence type="ECO:0000259" key="2">
    <source>
        <dbReference type="PROSITE" id="PS50930"/>
    </source>
</evidence>
<feature type="domain" description="HTH LytTR-type" evidence="2">
    <location>
        <begin position="373"/>
        <end position="477"/>
    </location>
</feature>
<dbReference type="Gene3D" id="2.40.50.1020">
    <property type="entry name" value="LytTr DNA-binding domain"/>
    <property type="match status" value="1"/>
</dbReference>
<sequence>MSLALPAAVQAQESRNFIDHPITVCDADPLANSPPDFTDPDCRMMLFYEADPQDRQIWIELIFDADTAMIEAGKPMGLFFSAKASSEAFLNSVTIGANGVPGTSALSEKPGDMDAVFFVPEGTLRATDNRLVMRLSSMNGGINLQSPIHAASIAPYRNPRQPGPATWFVLITFGLLIAACVYFGVDSIRAKQRRDSAVIAMIAFASAAQLAAEAARDIVPYPYPLHDLRLSLILTFAIALGLSCTAYGLLVLFRPQKKARLIALLALLGVMLMITLFQQGFDIKTVLVLLSASLAISAAGVVSRAQGNRNGQWFALGGAIIGVAIFALGGLFLDTLLYLLIAAFLLWMLVVRARGGGLPDLAAIQAPAPPKRIELSSNGKIEFVDTGEVIRFSGAGDYVEVFLKSGRSGLSNASLTALERELPDTFIRVHRSHIVNADHVQSLQRETAGTGELQMADGSSVPISRRNMASVKSALVER</sequence>
<evidence type="ECO:0000256" key="1">
    <source>
        <dbReference type="SAM" id="Phobius"/>
    </source>
</evidence>
<feature type="transmembrane region" description="Helical" evidence="1">
    <location>
        <begin position="232"/>
        <end position="252"/>
    </location>
</feature>
<dbReference type="GO" id="GO:0000156">
    <property type="term" value="F:phosphorelay response regulator activity"/>
    <property type="evidence" value="ECO:0007669"/>
    <property type="project" value="InterPro"/>
</dbReference>
<dbReference type="PROSITE" id="PS50930">
    <property type="entry name" value="HTH_LYTTR"/>
    <property type="match status" value="1"/>
</dbReference>
<keyword evidence="1" id="KW-0812">Transmembrane</keyword>
<accession>A0A547PCC4</accession>
<protein>
    <submittedName>
        <fullName evidence="3">LytTR family transcriptional regulator</fullName>
    </submittedName>
</protein>
<comment type="caution">
    <text evidence="3">The sequence shown here is derived from an EMBL/GenBank/DDBJ whole genome shotgun (WGS) entry which is preliminary data.</text>
</comment>
<dbReference type="InterPro" id="IPR046947">
    <property type="entry name" value="LytR-like"/>
</dbReference>
<reference evidence="3 4" key="1">
    <citation type="submission" date="2019-06" db="EMBL/GenBank/DDBJ databases">
        <title>Erythrobacter insulae sp. nov., isolated from a tidal flat.</title>
        <authorList>
            <person name="Yoon J.-H."/>
        </authorList>
    </citation>
    <scope>NUCLEOTIDE SEQUENCE [LARGE SCALE GENOMIC DNA]</scope>
    <source>
        <strain evidence="3 4">JBTF-M21</strain>
    </source>
</reference>
<feature type="transmembrane region" description="Helical" evidence="1">
    <location>
        <begin position="336"/>
        <end position="353"/>
    </location>
</feature>
<evidence type="ECO:0000313" key="3">
    <source>
        <dbReference type="EMBL" id="TRD11799.1"/>
    </source>
</evidence>
<dbReference type="Proteomes" id="UP000316343">
    <property type="component" value="Unassembled WGS sequence"/>
</dbReference>
<feature type="transmembrane region" description="Helical" evidence="1">
    <location>
        <begin position="259"/>
        <end position="277"/>
    </location>
</feature>
<dbReference type="EMBL" id="VHJK01000001">
    <property type="protein sequence ID" value="TRD11799.1"/>
    <property type="molecule type" value="Genomic_DNA"/>
</dbReference>
<feature type="transmembrane region" description="Helical" evidence="1">
    <location>
        <begin position="197"/>
        <end position="212"/>
    </location>
</feature>
<organism evidence="3 4">
    <name type="scientific">Erythrobacter insulae</name>
    <dbReference type="NCBI Taxonomy" id="2584124"/>
    <lineage>
        <taxon>Bacteria</taxon>
        <taxon>Pseudomonadati</taxon>
        <taxon>Pseudomonadota</taxon>
        <taxon>Alphaproteobacteria</taxon>
        <taxon>Sphingomonadales</taxon>
        <taxon>Erythrobacteraceae</taxon>
        <taxon>Erythrobacter/Porphyrobacter group</taxon>
        <taxon>Erythrobacter</taxon>
    </lineage>
</organism>
<feature type="transmembrane region" description="Helical" evidence="1">
    <location>
        <begin position="283"/>
        <end position="301"/>
    </location>
</feature>
<evidence type="ECO:0000313" key="4">
    <source>
        <dbReference type="Proteomes" id="UP000316343"/>
    </source>
</evidence>
<dbReference type="RefSeq" id="WP_142788071.1">
    <property type="nucleotide sequence ID" value="NZ_VHJK01000001.1"/>
</dbReference>
<dbReference type="GO" id="GO:0003677">
    <property type="term" value="F:DNA binding"/>
    <property type="evidence" value="ECO:0007669"/>
    <property type="project" value="InterPro"/>
</dbReference>
<name>A0A547PCC4_9SPHN</name>
<dbReference type="SMART" id="SM00850">
    <property type="entry name" value="LytTR"/>
    <property type="match status" value="1"/>
</dbReference>
<dbReference type="PANTHER" id="PTHR37299:SF1">
    <property type="entry name" value="STAGE 0 SPORULATION PROTEIN A HOMOLOG"/>
    <property type="match status" value="1"/>
</dbReference>
<feature type="transmembrane region" description="Helical" evidence="1">
    <location>
        <begin position="313"/>
        <end position="330"/>
    </location>
</feature>
<dbReference type="Pfam" id="PF04397">
    <property type="entry name" value="LytTR"/>
    <property type="match status" value="1"/>
</dbReference>
<feature type="transmembrane region" description="Helical" evidence="1">
    <location>
        <begin position="165"/>
        <end position="185"/>
    </location>
</feature>
<keyword evidence="1" id="KW-1133">Transmembrane helix</keyword>